<dbReference type="GO" id="GO:0051920">
    <property type="term" value="F:peroxiredoxin activity"/>
    <property type="evidence" value="ECO:0007669"/>
    <property type="project" value="InterPro"/>
</dbReference>
<keyword evidence="3" id="KW-0575">Peroxidase</keyword>
<comment type="caution">
    <text evidence="3">The sequence shown here is derived from an EMBL/GenBank/DDBJ whole genome shotgun (WGS) entry which is preliminary data.</text>
</comment>
<dbReference type="AlphaFoldDB" id="A0A1V5ZPM1"/>
<evidence type="ECO:0000256" key="1">
    <source>
        <dbReference type="ARBA" id="ARBA00023002"/>
    </source>
</evidence>
<gene>
    <name evidence="3" type="ORF">BWY04_00314</name>
</gene>
<dbReference type="Proteomes" id="UP000485621">
    <property type="component" value="Unassembled WGS sequence"/>
</dbReference>
<dbReference type="SUPFAM" id="SSF52833">
    <property type="entry name" value="Thioredoxin-like"/>
    <property type="match status" value="1"/>
</dbReference>
<protein>
    <submittedName>
        <fullName evidence="3">Peroxiredoxin</fullName>
        <ecNumber evidence="3">1.11.1.15</ecNumber>
    </submittedName>
</protein>
<dbReference type="Pfam" id="PF10417">
    <property type="entry name" value="1-cysPrx_C"/>
    <property type="match status" value="1"/>
</dbReference>
<dbReference type="EMBL" id="MWDB01000004">
    <property type="protein sequence ID" value="OQB42250.1"/>
    <property type="molecule type" value="Genomic_DNA"/>
</dbReference>
<accession>A0A1V5ZPM1</accession>
<dbReference type="InterPro" id="IPR036249">
    <property type="entry name" value="Thioredoxin-like_sf"/>
</dbReference>
<dbReference type="InterPro" id="IPR019479">
    <property type="entry name" value="Peroxiredoxin_C"/>
</dbReference>
<name>A0A1V5ZPM1_9BACT</name>
<dbReference type="Gene3D" id="3.30.1020.10">
    <property type="entry name" value="Antioxidant, Horf6, Chain A, domain2"/>
    <property type="match status" value="1"/>
</dbReference>
<evidence type="ECO:0000313" key="3">
    <source>
        <dbReference type="EMBL" id="OQB42250.1"/>
    </source>
</evidence>
<dbReference type="EC" id="1.11.1.15" evidence="3"/>
<keyword evidence="1 3" id="KW-0560">Oxidoreductase</keyword>
<proteinExistence type="predicted"/>
<feature type="domain" description="Peroxiredoxin C-terminal" evidence="2">
    <location>
        <begin position="47"/>
        <end position="86"/>
    </location>
</feature>
<reference evidence="3" key="1">
    <citation type="submission" date="2017-02" db="EMBL/GenBank/DDBJ databases">
        <title>Delving into the versatile metabolic prowess of the omnipresent phylum Bacteroidetes.</title>
        <authorList>
            <person name="Nobu M.K."/>
            <person name="Mei R."/>
            <person name="Narihiro T."/>
            <person name="Kuroda K."/>
            <person name="Liu W.-T."/>
        </authorList>
    </citation>
    <scope>NUCLEOTIDE SEQUENCE</scope>
    <source>
        <strain evidence="3">ADurb.Bin160</strain>
    </source>
</reference>
<evidence type="ECO:0000259" key="2">
    <source>
        <dbReference type="Pfam" id="PF10417"/>
    </source>
</evidence>
<sequence length="105" mass="11734">MLHPNADDSTTVRAVFVINPEGQIVAIMYYPLSNGRSVAEILRLVKALQTTAKHKRATPENRPNNPIFGDKVIVPPAGTMKDAVTNAQKYENKDWYICVEQNPNK</sequence>
<organism evidence="3">
    <name type="scientific">candidate division CPR1 bacterium ADurb.Bin160</name>
    <dbReference type="NCBI Taxonomy" id="1852826"/>
    <lineage>
        <taxon>Bacteria</taxon>
        <taxon>candidate division CPR1</taxon>
    </lineage>
</organism>